<sequence length="135" mass="14711">MTGRFSCLPTCLPPVRFSNPPSDHTMSKKQTKNHAAAEDVEDGQVDKTTDKAHGDLANMVSNTDDGDAEVRGGNVQDLSSFSEAIEEAPKKKATLKKEDVNFMVEHLDVKKKFAEKKLDEFDGNAGAAILDLIGY</sequence>
<gene>
    <name evidence="2" type="ORF">L596_026400</name>
</gene>
<protein>
    <recommendedName>
        <fullName evidence="4">Nascent polypeptide-associated complex subunit alpha-like UBA domain-containing protein</fullName>
    </recommendedName>
</protein>
<dbReference type="EMBL" id="AZBU02000010">
    <property type="protein sequence ID" value="TKR62442.1"/>
    <property type="molecule type" value="Genomic_DNA"/>
</dbReference>
<dbReference type="Proteomes" id="UP000298663">
    <property type="component" value="Unassembled WGS sequence"/>
</dbReference>
<evidence type="ECO:0008006" key="4">
    <source>
        <dbReference type="Google" id="ProtNLM"/>
    </source>
</evidence>
<reference evidence="2 3" key="1">
    <citation type="journal article" date="2015" name="Genome Biol.">
        <title>Comparative genomics of Steinernema reveals deeply conserved gene regulatory networks.</title>
        <authorList>
            <person name="Dillman A.R."/>
            <person name="Macchietto M."/>
            <person name="Porter C.F."/>
            <person name="Rogers A."/>
            <person name="Williams B."/>
            <person name="Antoshechkin I."/>
            <person name="Lee M.M."/>
            <person name="Goodwin Z."/>
            <person name="Lu X."/>
            <person name="Lewis E.E."/>
            <person name="Goodrich-Blair H."/>
            <person name="Stock S.P."/>
            <person name="Adams B.J."/>
            <person name="Sternberg P.W."/>
            <person name="Mortazavi A."/>
        </authorList>
    </citation>
    <scope>NUCLEOTIDE SEQUENCE [LARGE SCALE GENOMIC DNA]</scope>
    <source>
        <strain evidence="2 3">ALL</strain>
    </source>
</reference>
<accession>A0A4U5M1D6</accession>
<keyword evidence="3" id="KW-1185">Reference proteome</keyword>
<reference evidence="2 3" key="2">
    <citation type="journal article" date="2019" name="G3 (Bethesda)">
        <title>Hybrid Assembly of the Genome of the Entomopathogenic Nematode Steinernema carpocapsae Identifies the X-Chromosome.</title>
        <authorList>
            <person name="Serra L."/>
            <person name="Macchietto M."/>
            <person name="Macias-Munoz A."/>
            <person name="McGill C.J."/>
            <person name="Rodriguez I.M."/>
            <person name="Rodriguez B."/>
            <person name="Murad R."/>
            <person name="Mortazavi A."/>
        </authorList>
    </citation>
    <scope>NUCLEOTIDE SEQUENCE [LARGE SCALE GENOMIC DNA]</scope>
    <source>
        <strain evidence="2 3">ALL</strain>
    </source>
</reference>
<feature type="compositionally biased region" description="Basic and acidic residues" evidence="1">
    <location>
        <begin position="44"/>
        <end position="54"/>
    </location>
</feature>
<organism evidence="2 3">
    <name type="scientific">Steinernema carpocapsae</name>
    <name type="common">Entomopathogenic nematode</name>
    <dbReference type="NCBI Taxonomy" id="34508"/>
    <lineage>
        <taxon>Eukaryota</taxon>
        <taxon>Metazoa</taxon>
        <taxon>Ecdysozoa</taxon>
        <taxon>Nematoda</taxon>
        <taxon>Chromadorea</taxon>
        <taxon>Rhabditida</taxon>
        <taxon>Tylenchina</taxon>
        <taxon>Panagrolaimomorpha</taxon>
        <taxon>Strongyloidoidea</taxon>
        <taxon>Steinernematidae</taxon>
        <taxon>Steinernema</taxon>
    </lineage>
</organism>
<proteinExistence type="predicted"/>
<evidence type="ECO:0000256" key="1">
    <source>
        <dbReference type="SAM" id="MobiDB-lite"/>
    </source>
</evidence>
<name>A0A4U5M1D6_STECR</name>
<evidence type="ECO:0000313" key="3">
    <source>
        <dbReference type="Proteomes" id="UP000298663"/>
    </source>
</evidence>
<evidence type="ECO:0000313" key="2">
    <source>
        <dbReference type="EMBL" id="TKR62442.1"/>
    </source>
</evidence>
<comment type="caution">
    <text evidence="2">The sequence shown here is derived from an EMBL/GenBank/DDBJ whole genome shotgun (WGS) entry which is preliminary data.</text>
</comment>
<dbReference type="OrthoDB" id="285219at2759"/>
<dbReference type="CDD" id="cd14361">
    <property type="entry name" value="UBA_HYPK"/>
    <property type="match status" value="1"/>
</dbReference>
<feature type="region of interest" description="Disordered" evidence="1">
    <location>
        <begin position="14"/>
        <end position="77"/>
    </location>
</feature>
<dbReference type="AlphaFoldDB" id="A0A4U5M1D6"/>
<dbReference type="InterPro" id="IPR038922">
    <property type="entry name" value="HYPK_UBA"/>
</dbReference>